<keyword evidence="4 5" id="KW-0472">Membrane</keyword>
<feature type="transmembrane region" description="Helical" evidence="5">
    <location>
        <begin position="267"/>
        <end position="286"/>
    </location>
</feature>
<feature type="transmembrane region" description="Helical" evidence="5">
    <location>
        <begin position="423"/>
        <end position="443"/>
    </location>
</feature>
<feature type="transmembrane region" description="Helical" evidence="5">
    <location>
        <begin position="229"/>
        <end position="260"/>
    </location>
</feature>
<dbReference type="PANTHER" id="PTHR37422:SF23">
    <property type="entry name" value="TEICHURONIC ACID BIOSYNTHESIS PROTEIN TUAE"/>
    <property type="match status" value="1"/>
</dbReference>
<gene>
    <name evidence="7" type="ORF">LKMONMHP_4323</name>
</gene>
<keyword evidence="2 5" id="KW-0812">Transmembrane</keyword>
<accession>A0ABQ4TCN7</accession>
<proteinExistence type="predicted"/>
<reference evidence="7" key="1">
    <citation type="journal article" date="2021" name="Front. Microbiol.">
        <title>Comprehensive Comparative Genomics and Phenotyping of Methylobacterium Species.</title>
        <authorList>
            <person name="Alessa O."/>
            <person name="Ogura Y."/>
            <person name="Fujitani Y."/>
            <person name="Takami H."/>
            <person name="Hayashi T."/>
            <person name="Sahin N."/>
            <person name="Tani A."/>
        </authorList>
    </citation>
    <scope>NUCLEOTIDE SEQUENCE</scope>
    <source>
        <strain evidence="7">NBRC 15689</strain>
    </source>
</reference>
<evidence type="ECO:0000256" key="3">
    <source>
        <dbReference type="ARBA" id="ARBA00022989"/>
    </source>
</evidence>
<comment type="caution">
    <text evidence="7">The sequence shown here is derived from an EMBL/GenBank/DDBJ whole genome shotgun (WGS) entry which is preliminary data.</text>
</comment>
<evidence type="ECO:0000256" key="1">
    <source>
        <dbReference type="ARBA" id="ARBA00004141"/>
    </source>
</evidence>
<feature type="transmembrane region" description="Helical" evidence="5">
    <location>
        <begin position="449"/>
        <end position="467"/>
    </location>
</feature>
<dbReference type="Proteomes" id="UP001055156">
    <property type="component" value="Unassembled WGS sequence"/>
</dbReference>
<dbReference type="Pfam" id="PF04932">
    <property type="entry name" value="Wzy_C"/>
    <property type="match status" value="1"/>
</dbReference>
<feature type="transmembrane region" description="Helical" evidence="5">
    <location>
        <begin position="382"/>
        <end position="402"/>
    </location>
</feature>
<keyword evidence="3 5" id="KW-1133">Transmembrane helix</keyword>
<name>A0ABQ4TCN7_METOR</name>
<evidence type="ECO:0000256" key="4">
    <source>
        <dbReference type="ARBA" id="ARBA00023136"/>
    </source>
</evidence>
<feature type="transmembrane region" description="Helical" evidence="5">
    <location>
        <begin position="108"/>
        <end position="128"/>
    </location>
</feature>
<feature type="domain" description="O-antigen ligase-related" evidence="6">
    <location>
        <begin position="232"/>
        <end position="395"/>
    </location>
</feature>
<dbReference type="InterPro" id="IPR051533">
    <property type="entry name" value="WaaL-like"/>
</dbReference>
<reference evidence="7" key="2">
    <citation type="submission" date="2021-08" db="EMBL/GenBank/DDBJ databases">
        <authorList>
            <person name="Tani A."/>
            <person name="Ola A."/>
            <person name="Ogura Y."/>
            <person name="Katsura K."/>
            <person name="Hayashi T."/>
        </authorList>
    </citation>
    <scope>NUCLEOTIDE SEQUENCE</scope>
    <source>
        <strain evidence="7">NBRC 15689</strain>
    </source>
</reference>
<dbReference type="PANTHER" id="PTHR37422">
    <property type="entry name" value="TEICHURONIC ACID BIOSYNTHESIS PROTEIN TUAE"/>
    <property type="match status" value="1"/>
</dbReference>
<evidence type="ECO:0000313" key="8">
    <source>
        <dbReference type="Proteomes" id="UP001055156"/>
    </source>
</evidence>
<evidence type="ECO:0000313" key="7">
    <source>
        <dbReference type="EMBL" id="GJE29442.1"/>
    </source>
</evidence>
<sequence length="493" mass="54028">MGRARHAILATLLARRVFLAGSMTNFARLPYGTGPARAATAPRARFNDLYLLALCLALFGYATLGKGFAYLGLPPLFVGEILLLLGIFAWFQTRCVLASFVPLQNQILVGLMVLIVVRAVPYVGAYGLDTVRDAVLVFYGLFAFFVVALLLEDPRRIDVLIARYATFAWFYGLIGGPLFLLTKYAKDTVPNWPWSGTPAFEVRPGEASVHVAGATIFVLLGMRKVSLPWVGALLFGLALLTPSRGGMLACLIPTLIAAVLGGQMRRVAQVFLISVVLLGAMSALGIKQIGPPNPDGSRREIGLEQISDNVNSIVGNSKSANLDETKAWRLQWWQKIQDYTLHGPYFWTGKGLGINLSVDDGISNGRSNTPLLRSPHNVNMTFLARTGVPGLALWIVLLVAWFTRLLWDVIQSRRRGDIEQSNVLLWIVTYQAAIVIDASFDVAIEGPMLGIWFWSLFGFGLAASMVYRAPRRRPARAPALAFYPYEIPASAAK</sequence>
<comment type="subcellular location">
    <subcellularLocation>
        <location evidence="1">Membrane</location>
        <topology evidence="1">Multi-pass membrane protein</topology>
    </subcellularLocation>
</comment>
<protein>
    <recommendedName>
        <fullName evidence="6">O-antigen ligase-related domain-containing protein</fullName>
    </recommendedName>
</protein>
<keyword evidence="8" id="KW-1185">Reference proteome</keyword>
<evidence type="ECO:0000259" key="6">
    <source>
        <dbReference type="Pfam" id="PF04932"/>
    </source>
</evidence>
<organism evidence="7 8">
    <name type="scientific">Methylobacterium organophilum</name>
    <dbReference type="NCBI Taxonomy" id="410"/>
    <lineage>
        <taxon>Bacteria</taxon>
        <taxon>Pseudomonadati</taxon>
        <taxon>Pseudomonadota</taxon>
        <taxon>Alphaproteobacteria</taxon>
        <taxon>Hyphomicrobiales</taxon>
        <taxon>Methylobacteriaceae</taxon>
        <taxon>Methylobacterium</taxon>
    </lineage>
</organism>
<feature type="transmembrane region" description="Helical" evidence="5">
    <location>
        <begin position="164"/>
        <end position="185"/>
    </location>
</feature>
<evidence type="ECO:0000256" key="2">
    <source>
        <dbReference type="ARBA" id="ARBA00022692"/>
    </source>
</evidence>
<dbReference type="EMBL" id="BPQV01000016">
    <property type="protein sequence ID" value="GJE29442.1"/>
    <property type="molecule type" value="Genomic_DNA"/>
</dbReference>
<dbReference type="RefSeq" id="WP_238313993.1">
    <property type="nucleotide sequence ID" value="NZ_BPQV01000016.1"/>
</dbReference>
<evidence type="ECO:0000256" key="5">
    <source>
        <dbReference type="SAM" id="Phobius"/>
    </source>
</evidence>
<feature type="transmembrane region" description="Helical" evidence="5">
    <location>
        <begin position="49"/>
        <end position="69"/>
    </location>
</feature>
<feature type="transmembrane region" description="Helical" evidence="5">
    <location>
        <begin position="134"/>
        <end position="152"/>
    </location>
</feature>
<dbReference type="InterPro" id="IPR007016">
    <property type="entry name" value="O-antigen_ligase-rel_domated"/>
</dbReference>